<dbReference type="EMBL" id="CP042806">
    <property type="protein sequence ID" value="QEE29724.1"/>
    <property type="molecule type" value="Genomic_DNA"/>
</dbReference>
<organism evidence="3 4">
    <name type="scientific">Terriglobus albidus</name>
    <dbReference type="NCBI Taxonomy" id="1592106"/>
    <lineage>
        <taxon>Bacteria</taxon>
        <taxon>Pseudomonadati</taxon>
        <taxon>Acidobacteriota</taxon>
        <taxon>Terriglobia</taxon>
        <taxon>Terriglobales</taxon>
        <taxon>Acidobacteriaceae</taxon>
        <taxon>Terriglobus</taxon>
    </lineage>
</organism>
<dbReference type="Gene3D" id="3.20.20.380">
    <property type="entry name" value="Copper homeostasis (CutC) domain"/>
    <property type="match status" value="1"/>
</dbReference>
<evidence type="ECO:0000313" key="4">
    <source>
        <dbReference type="Proteomes" id="UP000321820"/>
    </source>
</evidence>
<dbReference type="InterPro" id="IPR036822">
    <property type="entry name" value="CutC-like_dom_sf"/>
</dbReference>
<dbReference type="Proteomes" id="UP000321820">
    <property type="component" value="Chromosome"/>
</dbReference>
<evidence type="ECO:0000256" key="2">
    <source>
        <dbReference type="HAMAP-Rule" id="MF_00795"/>
    </source>
</evidence>
<dbReference type="PANTHER" id="PTHR12598:SF0">
    <property type="entry name" value="COPPER HOMEOSTASIS PROTEIN CUTC HOMOLOG"/>
    <property type="match status" value="1"/>
</dbReference>
<dbReference type="FunFam" id="3.20.20.380:FF:000001">
    <property type="entry name" value="Copper homeostasis protein CutC"/>
    <property type="match status" value="1"/>
</dbReference>
<dbReference type="GO" id="GO:0005507">
    <property type="term" value="F:copper ion binding"/>
    <property type="evidence" value="ECO:0007669"/>
    <property type="project" value="TreeGrafter"/>
</dbReference>
<dbReference type="SUPFAM" id="SSF110395">
    <property type="entry name" value="CutC-like"/>
    <property type="match status" value="1"/>
</dbReference>
<evidence type="ECO:0000256" key="1">
    <source>
        <dbReference type="ARBA" id="ARBA00007768"/>
    </source>
</evidence>
<comment type="caution">
    <text evidence="2">Once thought to be involved in copper homeostasis, experiments in E.coli have shown this is not the case.</text>
</comment>
<gene>
    <name evidence="2" type="primary">cutC</name>
    <name evidence="3" type="ORF">FTW19_18080</name>
</gene>
<comment type="subcellular location">
    <subcellularLocation>
        <location evidence="2">Cytoplasm</location>
    </subcellularLocation>
</comment>
<dbReference type="KEGG" id="talb:FTW19_18080"/>
<accession>A0A5B9EDJ4</accession>
<dbReference type="OrthoDB" id="9815677at2"/>
<sequence length="254" mass="27523">MGDGPLMQSRPVRLEVAVDSTTSLNAALEGGADRIELCSALADGGLTPSIGFIGAALQVSEVPVHVMIRPRAGDFLYTEEELTVMRMDIEGCKEVGAHGVVFGVLMKNHTIDVKRTLELVERARPMKVVFHRAFDVAADLEEALEDLIQCGVDEVLTSGGDDSLEHGQQMVSSLVRQATGRIRIMGGAGVTVRNARQLWDATGVDWLHGSFRGEAIAGSRLAMGDEERELVRITSRDDVARVKHLLTIERQPAV</sequence>
<dbReference type="Pfam" id="PF03932">
    <property type="entry name" value="CutC"/>
    <property type="match status" value="1"/>
</dbReference>
<dbReference type="GO" id="GO:0005737">
    <property type="term" value="C:cytoplasm"/>
    <property type="evidence" value="ECO:0007669"/>
    <property type="project" value="UniProtKB-SubCell"/>
</dbReference>
<name>A0A5B9EDJ4_9BACT</name>
<comment type="similarity">
    <text evidence="1 2">Belongs to the CutC family.</text>
</comment>
<proteinExistence type="inferred from homology"/>
<dbReference type="HAMAP" id="MF_00795">
    <property type="entry name" value="CutC"/>
    <property type="match status" value="1"/>
</dbReference>
<dbReference type="PANTHER" id="PTHR12598">
    <property type="entry name" value="COPPER HOMEOSTASIS PROTEIN CUTC"/>
    <property type="match status" value="1"/>
</dbReference>
<keyword evidence="2" id="KW-0963">Cytoplasm</keyword>
<evidence type="ECO:0000313" key="3">
    <source>
        <dbReference type="EMBL" id="QEE29724.1"/>
    </source>
</evidence>
<keyword evidence="4" id="KW-1185">Reference proteome</keyword>
<reference evidence="3 4" key="1">
    <citation type="submission" date="2019-08" db="EMBL/GenBank/DDBJ databases">
        <title>Complete genome sequence of Terriglobus albidus strain ORNL.</title>
        <authorList>
            <person name="Podar M."/>
        </authorList>
    </citation>
    <scope>NUCLEOTIDE SEQUENCE [LARGE SCALE GENOMIC DNA]</scope>
    <source>
        <strain evidence="3 4">ORNL</strain>
    </source>
</reference>
<dbReference type="AlphaFoldDB" id="A0A5B9EDJ4"/>
<dbReference type="InterPro" id="IPR005627">
    <property type="entry name" value="CutC-like"/>
</dbReference>
<protein>
    <recommendedName>
        <fullName evidence="2">PF03932 family protein CutC</fullName>
    </recommendedName>
</protein>